<dbReference type="eggNOG" id="COG1175">
    <property type="taxonomic scope" value="Bacteria"/>
</dbReference>
<dbReference type="GO" id="GO:0005886">
    <property type="term" value="C:plasma membrane"/>
    <property type="evidence" value="ECO:0007669"/>
    <property type="project" value="UniProtKB-SubCell"/>
</dbReference>
<dbReference type="SUPFAM" id="SSF161098">
    <property type="entry name" value="MetI-like"/>
    <property type="match status" value="1"/>
</dbReference>
<evidence type="ECO:0000256" key="6">
    <source>
        <dbReference type="ARBA" id="ARBA00023136"/>
    </source>
</evidence>
<feature type="domain" description="ABC transmembrane type-1" evidence="9">
    <location>
        <begin position="99"/>
        <end position="310"/>
    </location>
</feature>
<comment type="subcellular location">
    <subcellularLocation>
        <location evidence="1 7">Cell membrane</location>
        <topology evidence="1 7">Multi-pass membrane protein</topology>
    </subcellularLocation>
</comment>
<dbReference type="CDD" id="cd06261">
    <property type="entry name" value="TM_PBP2"/>
    <property type="match status" value="1"/>
</dbReference>
<evidence type="ECO:0000256" key="8">
    <source>
        <dbReference type="SAM" id="MobiDB-lite"/>
    </source>
</evidence>
<protein>
    <submittedName>
        <fullName evidence="10">ABC transporter, permease protein</fullName>
    </submittedName>
</protein>
<dbReference type="AlphaFoldDB" id="C6LAL6"/>
<comment type="caution">
    <text evidence="10">The sequence shown here is derived from an EMBL/GenBank/DDBJ whole genome shotgun (WGS) entry which is preliminary data.</text>
</comment>
<organism evidence="10 11">
    <name type="scientific">Marvinbryantia formatexigens DSM 14469</name>
    <dbReference type="NCBI Taxonomy" id="478749"/>
    <lineage>
        <taxon>Bacteria</taxon>
        <taxon>Bacillati</taxon>
        <taxon>Bacillota</taxon>
        <taxon>Clostridia</taxon>
        <taxon>Lachnospirales</taxon>
        <taxon>Lachnospiraceae</taxon>
        <taxon>Marvinbryantia</taxon>
    </lineage>
</organism>
<reference evidence="10" key="1">
    <citation type="submission" date="2009-07" db="EMBL/GenBank/DDBJ databases">
        <authorList>
            <person name="Weinstock G."/>
            <person name="Sodergren E."/>
            <person name="Clifton S."/>
            <person name="Fulton L."/>
            <person name="Fulton B."/>
            <person name="Courtney L."/>
            <person name="Fronick C."/>
            <person name="Harrison M."/>
            <person name="Strong C."/>
            <person name="Farmer C."/>
            <person name="Delahaunty K."/>
            <person name="Markovic C."/>
            <person name="Hall O."/>
            <person name="Minx P."/>
            <person name="Tomlinson C."/>
            <person name="Mitreva M."/>
            <person name="Nelson J."/>
            <person name="Hou S."/>
            <person name="Wollam A."/>
            <person name="Pepin K.H."/>
            <person name="Johnson M."/>
            <person name="Bhonagiri V."/>
            <person name="Nash W.E."/>
            <person name="Warren W."/>
            <person name="Chinwalla A."/>
            <person name="Mardis E.R."/>
            <person name="Wilson R.K."/>
        </authorList>
    </citation>
    <scope>NUCLEOTIDE SEQUENCE [LARGE SCALE GENOMIC DNA]</scope>
    <source>
        <strain evidence="10">DSM 14469</strain>
    </source>
</reference>
<evidence type="ECO:0000256" key="4">
    <source>
        <dbReference type="ARBA" id="ARBA00022692"/>
    </source>
</evidence>
<dbReference type="STRING" id="168384.SAMN05660368_02872"/>
<proteinExistence type="inferred from homology"/>
<keyword evidence="6" id="KW-0472">Membrane</keyword>
<dbReference type="PROSITE" id="PS50928">
    <property type="entry name" value="ABC_TM1"/>
    <property type="match status" value="1"/>
</dbReference>
<keyword evidence="5" id="KW-1133">Transmembrane helix</keyword>
<evidence type="ECO:0000256" key="1">
    <source>
        <dbReference type="ARBA" id="ARBA00004651"/>
    </source>
</evidence>
<dbReference type="GO" id="GO:0055085">
    <property type="term" value="P:transmembrane transport"/>
    <property type="evidence" value="ECO:0007669"/>
    <property type="project" value="InterPro"/>
</dbReference>
<evidence type="ECO:0000256" key="7">
    <source>
        <dbReference type="RuleBase" id="RU363032"/>
    </source>
</evidence>
<feature type="region of interest" description="Disordered" evidence="8">
    <location>
        <begin position="1"/>
        <end position="22"/>
    </location>
</feature>
<evidence type="ECO:0000313" key="11">
    <source>
        <dbReference type="Proteomes" id="UP000005561"/>
    </source>
</evidence>
<evidence type="ECO:0000256" key="5">
    <source>
        <dbReference type="ARBA" id="ARBA00022989"/>
    </source>
</evidence>
<keyword evidence="2 7" id="KW-0813">Transport</keyword>
<keyword evidence="3" id="KW-1003">Cell membrane</keyword>
<keyword evidence="4" id="KW-0812">Transmembrane</keyword>
<dbReference type="Gene3D" id="1.10.3720.10">
    <property type="entry name" value="MetI-like"/>
    <property type="match status" value="1"/>
</dbReference>
<dbReference type="PANTHER" id="PTHR30193:SF41">
    <property type="entry name" value="DIACETYLCHITOBIOSE UPTAKE SYSTEM PERMEASE PROTEIN NGCF"/>
    <property type="match status" value="1"/>
</dbReference>
<gene>
    <name evidence="10" type="ORF">BRYFOR_05658</name>
</gene>
<name>C6LAL6_9FIRM</name>
<evidence type="ECO:0000256" key="2">
    <source>
        <dbReference type="ARBA" id="ARBA00022448"/>
    </source>
</evidence>
<accession>C6LAL6</accession>
<dbReference type="EMBL" id="ACCL02000002">
    <property type="protein sequence ID" value="EET62623.1"/>
    <property type="molecule type" value="Genomic_DNA"/>
</dbReference>
<dbReference type="InterPro" id="IPR035906">
    <property type="entry name" value="MetI-like_sf"/>
</dbReference>
<dbReference type="Proteomes" id="UP000005561">
    <property type="component" value="Unassembled WGS sequence"/>
</dbReference>
<evidence type="ECO:0000259" key="9">
    <source>
        <dbReference type="PROSITE" id="PS50928"/>
    </source>
</evidence>
<dbReference type="Pfam" id="PF00528">
    <property type="entry name" value="BPD_transp_1"/>
    <property type="match status" value="1"/>
</dbReference>
<evidence type="ECO:0000313" key="10">
    <source>
        <dbReference type="EMBL" id="EET62623.1"/>
    </source>
</evidence>
<comment type="similarity">
    <text evidence="7">Belongs to the binding-protein-dependent transport system permease family.</text>
</comment>
<sequence>MRRRLRAGAPHQRASLPWDGKKKEERESMKRNTMSYKIKQYVMFAGPATILFVAVVLLPFVYGLYLTFTSWDGVSKSKPFVGFANYIAAFRDTAYWQALGRTLIYSVIAVILVNVVAFFLAYLVTSGIKGQNFFRAGFFIPNLIGGIVLGYIWKFVFNRALVALGQALSVGWLSTSWLATPNGAMACLIIVSVWQYAGYMMLIYVAGFMSVPKSLMEAAQIDGCTKSQATINVTIPLMRSSFVQCLFLTITRCFMVYDVNLSLTKGEPFGSSVMGAMHVYNQAFTYKNYGTGQAEALILFVVCAIVGVTQVYVGKKGEVEA</sequence>
<dbReference type="PANTHER" id="PTHR30193">
    <property type="entry name" value="ABC TRANSPORTER PERMEASE PROTEIN"/>
    <property type="match status" value="1"/>
</dbReference>
<evidence type="ECO:0000256" key="3">
    <source>
        <dbReference type="ARBA" id="ARBA00022475"/>
    </source>
</evidence>
<dbReference type="InterPro" id="IPR000515">
    <property type="entry name" value="MetI-like"/>
</dbReference>
<dbReference type="InterPro" id="IPR051393">
    <property type="entry name" value="ABC_transporter_permease"/>
</dbReference>
<keyword evidence="11" id="KW-1185">Reference proteome</keyword>